<accession>A0ABC8LMA5</accession>
<sequence length="224" mass="24333">MVSLVPSQSSRLVFRFALTQSVSMDLVFSKLEKTFVVSAQVFKTIGTASVIGVSRKICTRTIFSHHDPQKGWLSLCGVSLHLLPYSEFVLHMRSRSERTSVGLSVSELRSDKAQTSAIKSTLGRRSASSSRYKRGSVSLLGGCSTPNIPFTKASSPPSCATDVLRSSSASHPGSRVSPARLVDNGPKFNCLWAWPITTNEERNLLLSQSIPSACHNESQQTMGL</sequence>
<dbReference type="AlphaFoldDB" id="A0ABC8LMA5"/>
<organism evidence="1 2">
    <name type="scientific">Eruca vesicaria subsp. sativa</name>
    <name type="common">Garden rocket</name>
    <name type="synonym">Eruca sativa</name>
    <dbReference type="NCBI Taxonomy" id="29727"/>
    <lineage>
        <taxon>Eukaryota</taxon>
        <taxon>Viridiplantae</taxon>
        <taxon>Streptophyta</taxon>
        <taxon>Embryophyta</taxon>
        <taxon>Tracheophyta</taxon>
        <taxon>Spermatophyta</taxon>
        <taxon>Magnoliopsida</taxon>
        <taxon>eudicotyledons</taxon>
        <taxon>Gunneridae</taxon>
        <taxon>Pentapetalae</taxon>
        <taxon>rosids</taxon>
        <taxon>malvids</taxon>
        <taxon>Brassicales</taxon>
        <taxon>Brassicaceae</taxon>
        <taxon>Brassiceae</taxon>
        <taxon>Eruca</taxon>
    </lineage>
</organism>
<name>A0ABC8LMA5_ERUVS</name>
<evidence type="ECO:0000313" key="1">
    <source>
        <dbReference type="EMBL" id="CAH8384826.1"/>
    </source>
</evidence>
<dbReference type="Proteomes" id="UP001642260">
    <property type="component" value="Unassembled WGS sequence"/>
</dbReference>
<proteinExistence type="predicted"/>
<gene>
    <name evidence="1" type="ORF">ERUC_LOCUS37309</name>
</gene>
<keyword evidence="2" id="KW-1185">Reference proteome</keyword>
<dbReference type="EMBL" id="CAKOAT010634043">
    <property type="protein sequence ID" value="CAH8384826.1"/>
    <property type="molecule type" value="Genomic_DNA"/>
</dbReference>
<evidence type="ECO:0000313" key="2">
    <source>
        <dbReference type="Proteomes" id="UP001642260"/>
    </source>
</evidence>
<protein>
    <submittedName>
        <fullName evidence="1">Uncharacterized protein</fullName>
    </submittedName>
</protein>
<comment type="caution">
    <text evidence="1">The sequence shown here is derived from an EMBL/GenBank/DDBJ whole genome shotgun (WGS) entry which is preliminary data.</text>
</comment>
<reference evidence="1 2" key="1">
    <citation type="submission" date="2022-03" db="EMBL/GenBank/DDBJ databases">
        <authorList>
            <person name="Macdonald S."/>
            <person name="Ahmed S."/>
            <person name="Newling K."/>
        </authorList>
    </citation>
    <scope>NUCLEOTIDE SEQUENCE [LARGE SCALE GENOMIC DNA]</scope>
</reference>